<dbReference type="Gene3D" id="3.90.550.10">
    <property type="entry name" value="Spore Coat Polysaccharide Biosynthesis Protein SpsA, Chain A"/>
    <property type="match status" value="1"/>
</dbReference>
<dbReference type="InterPro" id="IPR019734">
    <property type="entry name" value="TPR_rpt"/>
</dbReference>
<keyword evidence="4" id="KW-1185">Reference proteome</keyword>
<dbReference type="PANTHER" id="PTHR43630:SF2">
    <property type="entry name" value="GLYCOSYLTRANSFERASE"/>
    <property type="match status" value="1"/>
</dbReference>
<dbReference type="Proteomes" id="UP000596857">
    <property type="component" value="Unassembled WGS sequence"/>
</dbReference>
<protein>
    <submittedName>
        <fullName evidence="3">Glycosyltransferase</fullName>
    </submittedName>
</protein>
<dbReference type="Gene3D" id="1.25.40.10">
    <property type="entry name" value="Tetratricopeptide repeat domain"/>
    <property type="match status" value="1"/>
</dbReference>
<dbReference type="SMART" id="SM00028">
    <property type="entry name" value="TPR"/>
    <property type="match status" value="2"/>
</dbReference>
<organism evidence="3 4">
    <name type="scientific">Paenibacillus phytohabitans</name>
    <dbReference type="NCBI Taxonomy" id="2654978"/>
    <lineage>
        <taxon>Bacteria</taxon>
        <taxon>Bacillati</taxon>
        <taxon>Bacillota</taxon>
        <taxon>Bacilli</taxon>
        <taxon>Bacillales</taxon>
        <taxon>Paenibacillaceae</taxon>
        <taxon>Paenibacillus</taxon>
    </lineage>
</organism>
<evidence type="ECO:0000313" key="4">
    <source>
        <dbReference type="Proteomes" id="UP000596857"/>
    </source>
</evidence>
<gene>
    <name evidence="3" type="ORF">GC101_22070</name>
</gene>
<feature type="domain" description="Glycosyltransferase 2-like" evidence="2">
    <location>
        <begin position="9"/>
        <end position="99"/>
    </location>
</feature>
<evidence type="ECO:0000259" key="2">
    <source>
        <dbReference type="Pfam" id="PF00535"/>
    </source>
</evidence>
<dbReference type="SUPFAM" id="SSF48452">
    <property type="entry name" value="TPR-like"/>
    <property type="match status" value="1"/>
</dbReference>
<feature type="region of interest" description="Disordered" evidence="1">
    <location>
        <begin position="377"/>
        <end position="400"/>
    </location>
</feature>
<sequence length="573" mass="64710">MVANIPLISLCMIVKDEEPWIARCLLSVRDSVDEIIVVDTGSHDRTMDIAHGLGAKVLQFPWKESFAEARNYSLRHATGEWVLWMDADEELATGDAPKLRQVRTIKDSKLASLETVHFNGAYRPQPDEAYRLAQCRLFRNGEGVHFTGGIHEQLSLSGQHATTDTRSPVLLPVRLFHYGYLQSMTSLRSKHERNLKLLQQSIADNPNPDPWSLYHIASEYQRIGEYALAFRQANYAIATSLGQSKLPPSLFYKLKYGCLLASGSFREGWPGIDKAIGLYPDYVDLHLYKGSILMHIGQTEAAISAFEHCLVLGENALQYMILKGAGTFYPCYYLGNCYEMRGLPGDAAVWYRRALEYSPAFVEAALKLSQLGGSEQVPERLQSGNRAPSVPSLRKSSFRSATPPVKTWSVVVLLGVDDVPLTALRKWAESWQPFADEWIIIDAGMGEDGRKLAGELEAQVIHFPIEEDPSQLWERMKEVLTATYVLWLNPYDEMSGEDREVLSDMKKSQDSQQTMFSLNLCLQEEELDRELWVVQRNRLAHQETILGCNPISGEFIAVPGSMSRNSSIWLRKW</sequence>
<proteinExistence type="predicted"/>
<dbReference type="InterPro" id="IPR029044">
    <property type="entry name" value="Nucleotide-diphossugar_trans"/>
</dbReference>
<dbReference type="InterPro" id="IPR011990">
    <property type="entry name" value="TPR-like_helical_dom_sf"/>
</dbReference>
<evidence type="ECO:0000313" key="3">
    <source>
        <dbReference type="EMBL" id="NOU81552.1"/>
    </source>
</evidence>
<accession>A0ABX1YKJ0</accession>
<reference evidence="3 4" key="1">
    <citation type="submission" date="2019-10" db="EMBL/GenBank/DDBJ databases">
        <title>Description of Paenibacillus terricola sp. nov.</title>
        <authorList>
            <person name="Carlier A."/>
            <person name="Qi S."/>
        </authorList>
    </citation>
    <scope>NUCLEOTIDE SEQUENCE [LARGE SCALE GENOMIC DNA]</scope>
    <source>
        <strain evidence="3 4">LMG 31459</strain>
    </source>
</reference>
<dbReference type="SUPFAM" id="SSF53448">
    <property type="entry name" value="Nucleotide-diphospho-sugar transferases"/>
    <property type="match status" value="1"/>
</dbReference>
<dbReference type="Pfam" id="PF00535">
    <property type="entry name" value="Glycos_transf_2"/>
    <property type="match status" value="1"/>
</dbReference>
<dbReference type="RefSeq" id="WP_171719026.1">
    <property type="nucleotide sequence ID" value="NZ_WHOB01000066.1"/>
</dbReference>
<name>A0ABX1YKJ0_9BACL</name>
<dbReference type="PANTHER" id="PTHR43630">
    <property type="entry name" value="POLY-BETA-1,6-N-ACETYL-D-GLUCOSAMINE SYNTHASE"/>
    <property type="match status" value="1"/>
</dbReference>
<dbReference type="InterPro" id="IPR001173">
    <property type="entry name" value="Glyco_trans_2-like"/>
</dbReference>
<evidence type="ECO:0000256" key="1">
    <source>
        <dbReference type="SAM" id="MobiDB-lite"/>
    </source>
</evidence>
<dbReference type="EMBL" id="WHOB01000066">
    <property type="protein sequence ID" value="NOU81552.1"/>
    <property type="molecule type" value="Genomic_DNA"/>
</dbReference>
<dbReference type="CDD" id="cd02511">
    <property type="entry name" value="Beta4Glucosyltransferase"/>
    <property type="match status" value="1"/>
</dbReference>
<comment type="caution">
    <text evidence="3">The sequence shown here is derived from an EMBL/GenBank/DDBJ whole genome shotgun (WGS) entry which is preliminary data.</text>
</comment>